<name>A0ABX7FCU5_9RHOB</name>
<dbReference type="Proteomes" id="UP000596387">
    <property type="component" value="Chromosome"/>
</dbReference>
<gene>
    <name evidence="1" type="ORF">GQA70_06295</name>
</gene>
<reference evidence="1 2" key="1">
    <citation type="submission" date="2019-12" db="EMBL/GenBank/DDBJ databases">
        <title>Complete Genome Sequence of a Quorum-Sensing Bacterium,Rhodobacteraceae bacterium C31, Isolated from a marine microalgae symbiotic bacteria.</title>
        <authorList>
            <person name="Zhang Y."/>
        </authorList>
    </citation>
    <scope>NUCLEOTIDE SEQUENCE [LARGE SCALE GENOMIC DNA]</scope>
    <source>
        <strain evidence="1 2">C31</strain>
    </source>
</reference>
<proteinExistence type="predicted"/>
<organism evidence="1 2">
    <name type="scientific">Ponticoccus alexandrii</name>
    <dbReference type="NCBI Taxonomy" id="1943633"/>
    <lineage>
        <taxon>Bacteria</taxon>
        <taxon>Pseudomonadati</taxon>
        <taxon>Pseudomonadota</taxon>
        <taxon>Alphaproteobacteria</taxon>
        <taxon>Rhodobacterales</taxon>
        <taxon>Roseobacteraceae</taxon>
        <taxon>Ponticoccus</taxon>
    </lineage>
</organism>
<dbReference type="EMBL" id="CP047166">
    <property type="protein sequence ID" value="QRF68403.1"/>
    <property type="molecule type" value="Genomic_DNA"/>
</dbReference>
<evidence type="ECO:0000313" key="1">
    <source>
        <dbReference type="EMBL" id="QRF68403.1"/>
    </source>
</evidence>
<accession>A0ABX7FCU5</accession>
<evidence type="ECO:0000313" key="2">
    <source>
        <dbReference type="Proteomes" id="UP000596387"/>
    </source>
</evidence>
<keyword evidence="2" id="KW-1185">Reference proteome</keyword>
<sequence length="232" mass="24909">MGVLSRPLDAQGLPVLTGAGYSEPTTRYAHGVLGDAVEWGALTLTADRCTDCARPDPLRVTIRLSETRVFEDLAPRLVGLDPDRPDMAMVVESDLSQGARLALYAPTGLVAATPFIGQANRWLAPLGAADLDGDGRLEVAYVDRPHLAKTLRIWRLEDDRLTEVAAMPGLANHRIGRDYIEGGLRDCGQGPEMILANGDWTTVQALRFDGTLTARSLGAYSPAAIRAAMACE</sequence>
<protein>
    <submittedName>
        <fullName evidence="1">VCBS repeat-containing protein</fullName>
    </submittedName>
</protein>